<dbReference type="Gene3D" id="3.50.50.60">
    <property type="entry name" value="FAD/NAD(P)-binding domain"/>
    <property type="match status" value="1"/>
</dbReference>
<reference evidence="5 6" key="1">
    <citation type="journal article" date="2023" name="Plant Dis.">
        <title>First Report of Diplodia intermedia Causing Canker and Dieback Diseases on Apple Trees in Canada.</title>
        <authorList>
            <person name="Ellouze W."/>
            <person name="Ilyukhin E."/>
            <person name="Sulman M."/>
            <person name="Ali S."/>
        </authorList>
    </citation>
    <scope>NUCLEOTIDE SEQUENCE [LARGE SCALE GENOMIC DNA]</scope>
    <source>
        <strain evidence="5 6">M45-28</strain>
    </source>
</reference>
<evidence type="ECO:0000256" key="1">
    <source>
        <dbReference type="ARBA" id="ARBA00022630"/>
    </source>
</evidence>
<keyword evidence="4" id="KW-1133">Transmembrane helix</keyword>
<dbReference type="InterPro" id="IPR050346">
    <property type="entry name" value="FMO-like"/>
</dbReference>
<evidence type="ECO:0000313" key="6">
    <source>
        <dbReference type="Proteomes" id="UP001521184"/>
    </source>
</evidence>
<keyword evidence="6" id="KW-1185">Reference proteome</keyword>
<evidence type="ECO:0000256" key="2">
    <source>
        <dbReference type="ARBA" id="ARBA00022827"/>
    </source>
</evidence>
<keyword evidence="3" id="KW-0560">Oxidoreductase</keyword>
<sequence length="709" mass="77555">MEEADMVIVGAGFAGLAMARTYLMLNPATNLVILDAGTTIGGVWAGDRLYPHLRTISQLGHFEYSDFPMAGYYDVDEGEHMRGEVMQRYLQDYASAFDLTRRTRLNTVVREAEDKGAAGWLLTVQTTTTDDDTTPQQEHHYHLLAAKLVVATGLTSTPSMPTFADQSTFTAPLLHSRDFGRHAASILGREAGSKEEEEEEKKTTTTTIAVLSGNKSACDVVYAACAASRDPPATPAVHWILRASGHGPCWMAPARTPGNALVEELITTRFHTWLASPCVWGPADGFGWVRALLDRTAWGRGLGAGAARGAQERLERRNGYDDGDEMAKLRPWSDAFWIGTGRGLLNYGDPGLLEYVREGRVRVHVADVDGLGPGGAVRLSNGEEIAGVAALVCCTGWRHEPSIRFVGDDGGGGGRRDIAAELGLPHAYDPAVDDAARKAALARADEEILSALPRLRDQPPPATCPAHHLAAQRAEVRAAVVAKRAATAEEDDDPVRSLAQAYTLYRFMVPPSRTARPHRRRTIAFIGCTRTASTALMAQTQALWLSAFFMGRLPHLDNDDDDTVAYESVLHARQNRWRHPLGFGARVPDFTHDALPYMDLLLRELGLPRWRKRCSFLPSSSFFRLPSLWREVFEWYGPADYRGLVEEWAAKEEGVVLRGGGGDDDDFAGVGRRRKATPLFSATNGVFLVTAVLGAVAAGWAWIGTGRRR</sequence>
<accession>A0ABR3TKW6</accession>
<name>A0ABR3TKW6_9PEZI</name>
<keyword evidence="4" id="KW-0812">Transmembrane</keyword>
<keyword evidence="1" id="KW-0285">Flavoprotein</keyword>
<protein>
    <submittedName>
        <fullName evidence="5">Uncharacterized protein</fullName>
    </submittedName>
</protein>
<organism evidence="5 6">
    <name type="scientific">Diplodia intermedia</name>
    <dbReference type="NCBI Taxonomy" id="856260"/>
    <lineage>
        <taxon>Eukaryota</taxon>
        <taxon>Fungi</taxon>
        <taxon>Dikarya</taxon>
        <taxon>Ascomycota</taxon>
        <taxon>Pezizomycotina</taxon>
        <taxon>Dothideomycetes</taxon>
        <taxon>Dothideomycetes incertae sedis</taxon>
        <taxon>Botryosphaeriales</taxon>
        <taxon>Botryosphaeriaceae</taxon>
        <taxon>Diplodia</taxon>
    </lineage>
</organism>
<dbReference type="PANTHER" id="PTHR23023">
    <property type="entry name" value="DIMETHYLANILINE MONOOXYGENASE"/>
    <property type="match status" value="1"/>
</dbReference>
<dbReference type="InterPro" id="IPR036188">
    <property type="entry name" value="FAD/NAD-bd_sf"/>
</dbReference>
<dbReference type="SUPFAM" id="SSF51905">
    <property type="entry name" value="FAD/NAD(P)-binding domain"/>
    <property type="match status" value="2"/>
</dbReference>
<evidence type="ECO:0000313" key="5">
    <source>
        <dbReference type="EMBL" id="KAL1640022.1"/>
    </source>
</evidence>
<dbReference type="EMBL" id="JAKEKT020000055">
    <property type="protein sequence ID" value="KAL1640022.1"/>
    <property type="molecule type" value="Genomic_DNA"/>
</dbReference>
<feature type="transmembrane region" description="Helical" evidence="4">
    <location>
        <begin position="682"/>
        <end position="703"/>
    </location>
</feature>
<dbReference type="Proteomes" id="UP001521184">
    <property type="component" value="Unassembled WGS sequence"/>
</dbReference>
<evidence type="ECO:0000256" key="4">
    <source>
        <dbReference type="SAM" id="Phobius"/>
    </source>
</evidence>
<comment type="caution">
    <text evidence="5">The sequence shown here is derived from an EMBL/GenBank/DDBJ whole genome shotgun (WGS) entry which is preliminary data.</text>
</comment>
<keyword evidence="2" id="KW-0274">FAD</keyword>
<gene>
    <name evidence="5" type="ORF">SLS58_007289</name>
</gene>
<proteinExistence type="predicted"/>
<keyword evidence="4" id="KW-0472">Membrane</keyword>
<evidence type="ECO:0000256" key="3">
    <source>
        <dbReference type="ARBA" id="ARBA00023002"/>
    </source>
</evidence>